<dbReference type="Proteomes" id="UP000216101">
    <property type="component" value="Unassembled WGS sequence"/>
</dbReference>
<sequence>MVIDTAQQLLNAALAVPLQRATTALLARQGIELWIRRDDLLDAQLSGNKFYKLFFNLQAARAQGFQQVISFGGAYSNHLHALAAAAHRYGMHAIGVIRGERPAHLSPTLQDAQARGMKLVFISRADYDRKTAADWLADLQARYGASYLIPEGGANLLGARGMQLLGAALEQQTGGDYSAVCLPVGTGTSLAGLAAGVDRRKPVVGFSVLKGAGDLGGNVAAFYDALWRDWHEGAFTSPASASALAENWRLISGFHGGGYAKKMSAMMFAFWQGFERETGIPLDPVYTIKMVWGISSLAQQGYWPRGSRLVAIHTGGLQGRRGFNCP</sequence>
<evidence type="ECO:0000256" key="2">
    <source>
        <dbReference type="ARBA" id="ARBA00008639"/>
    </source>
</evidence>
<dbReference type="PIRSF" id="PIRSF006278">
    <property type="entry name" value="ACCD_DCysDesulf"/>
    <property type="match status" value="1"/>
</dbReference>
<evidence type="ECO:0000256" key="5">
    <source>
        <dbReference type="PIRSR" id="PIRSR006278-2"/>
    </source>
</evidence>
<dbReference type="SUPFAM" id="SSF53686">
    <property type="entry name" value="Tryptophan synthase beta subunit-like PLP-dependent enzymes"/>
    <property type="match status" value="1"/>
</dbReference>
<comment type="similarity">
    <text evidence="2">Belongs to the ACC deaminase/D-cysteine desulfhydrase family.</text>
</comment>
<dbReference type="Pfam" id="PF00291">
    <property type="entry name" value="PALP"/>
    <property type="match status" value="1"/>
</dbReference>
<gene>
    <name evidence="7" type="ORF">CBP51_01865</name>
</gene>
<dbReference type="InterPro" id="IPR027278">
    <property type="entry name" value="ACCD_DCysDesulf"/>
</dbReference>
<dbReference type="EMBL" id="NHNI01000001">
    <property type="protein sequence ID" value="OZY85818.1"/>
    <property type="molecule type" value="Genomic_DNA"/>
</dbReference>
<dbReference type="AlphaFoldDB" id="A0A266Q7H8"/>
<reference evidence="8" key="1">
    <citation type="submission" date="2017-05" db="EMBL/GenBank/DDBJ databases">
        <authorList>
            <person name="Barney B.M."/>
        </authorList>
    </citation>
    <scope>NUCLEOTIDE SEQUENCE [LARGE SCALE GENOMIC DNA]</scope>
    <source>
        <strain evidence="8">PSBB022</strain>
    </source>
</reference>
<feature type="modified residue" description="N6-(pyridoxal phosphate)lysine" evidence="5">
    <location>
        <position position="49"/>
    </location>
</feature>
<evidence type="ECO:0000313" key="7">
    <source>
        <dbReference type="EMBL" id="OZY85818.1"/>
    </source>
</evidence>
<keyword evidence="8" id="KW-1185">Reference proteome</keyword>
<dbReference type="InterPro" id="IPR036052">
    <property type="entry name" value="TrpB-like_PALP_sf"/>
</dbReference>
<evidence type="ECO:0000259" key="6">
    <source>
        <dbReference type="Pfam" id="PF00291"/>
    </source>
</evidence>
<organism evidence="7 8">
    <name type="scientific">Cellvibrio mixtus</name>
    <dbReference type="NCBI Taxonomy" id="39650"/>
    <lineage>
        <taxon>Bacteria</taxon>
        <taxon>Pseudomonadati</taxon>
        <taxon>Pseudomonadota</taxon>
        <taxon>Gammaproteobacteria</taxon>
        <taxon>Cellvibrionales</taxon>
        <taxon>Cellvibrionaceae</taxon>
        <taxon>Cellvibrio</taxon>
    </lineage>
</organism>
<dbReference type="PANTHER" id="PTHR43780:SF2">
    <property type="entry name" value="1-AMINOCYCLOPROPANE-1-CARBOXYLATE DEAMINASE-RELATED"/>
    <property type="match status" value="1"/>
</dbReference>
<proteinExistence type="inferred from homology"/>
<comment type="caution">
    <text evidence="7">The sequence shown here is derived from an EMBL/GenBank/DDBJ whole genome shotgun (WGS) entry which is preliminary data.</text>
</comment>
<accession>A0A266Q7H8</accession>
<name>A0A266Q7H8_9GAMM</name>
<dbReference type="Gene3D" id="3.40.50.1100">
    <property type="match status" value="2"/>
</dbReference>
<dbReference type="InterPro" id="IPR001926">
    <property type="entry name" value="TrpB-like_PALP"/>
</dbReference>
<dbReference type="RefSeq" id="WP_094983647.1">
    <property type="nucleotide sequence ID" value="NZ_NHNI01000001.1"/>
</dbReference>
<dbReference type="GO" id="GO:0019148">
    <property type="term" value="F:D-cysteine desulfhydrase activity"/>
    <property type="evidence" value="ECO:0007669"/>
    <property type="project" value="TreeGrafter"/>
</dbReference>
<keyword evidence="3 5" id="KW-0663">Pyridoxal phosphate</keyword>
<evidence type="ECO:0000256" key="3">
    <source>
        <dbReference type="ARBA" id="ARBA00022898"/>
    </source>
</evidence>
<evidence type="ECO:0000256" key="4">
    <source>
        <dbReference type="PIRSR" id="PIRSR006278-1"/>
    </source>
</evidence>
<evidence type="ECO:0000313" key="8">
    <source>
        <dbReference type="Proteomes" id="UP000216101"/>
    </source>
</evidence>
<comment type="cofactor">
    <cofactor evidence="1">
        <name>pyridoxal 5'-phosphate</name>
        <dbReference type="ChEBI" id="CHEBI:597326"/>
    </cofactor>
</comment>
<feature type="domain" description="Tryptophan synthase beta chain-like PALP" evidence="6">
    <location>
        <begin position="25"/>
        <end position="315"/>
    </location>
</feature>
<protein>
    <recommendedName>
        <fullName evidence="6">Tryptophan synthase beta chain-like PALP domain-containing protein</fullName>
    </recommendedName>
</protein>
<feature type="active site" description="Nucleophile" evidence="4">
    <location>
        <position position="76"/>
    </location>
</feature>
<dbReference type="PANTHER" id="PTHR43780">
    <property type="entry name" value="1-AMINOCYCLOPROPANE-1-CARBOXYLATE DEAMINASE-RELATED"/>
    <property type="match status" value="1"/>
</dbReference>
<evidence type="ECO:0000256" key="1">
    <source>
        <dbReference type="ARBA" id="ARBA00001933"/>
    </source>
</evidence>